<dbReference type="NCBIfam" id="TIGR03986">
    <property type="entry name" value="TIGR03986 family CRISPR-associated RAMP protein"/>
    <property type="match status" value="1"/>
</dbReference>
<organism evidence="1 2">
    <name type="scientific">Hallella multisaccharivorax DSM 17128</name>
    <dbReference type="NCBI Taxonomy" id="688246"/>
    <lineage>
        <taxon>Bacteria</taxon>
        <taxon>Pseudomonadati</taxon>
        <taxon>Bacteroidota</taxon>
        <taxon>Bacteroidia</taxon>
        <taxon>Bacteroidales</taxon>
        <taxon>Prevotellaceae</taxon>
        <taxon>Hallella</taxon>
    </lineage>
</organism>
<proteinExistence type="predicted"/>
<evidence type="ECO:0008006" key="3">
    <source>
        <dbReference type="Google" id="ProtNLM"/>
    </source>
</evidence>
<dbReference type="AlphaFoldDB" id="F8N685"/>
<dbReference type="InterPro" id="IPR023825">
    <property type="entry name" value="CRISPR-assoc_RAMP_BGP1436"/>
</dbReference>
<reference evidence="2" key="1">
    <citation type="journal article" date="2011" name="Stand. Genomic Sci.">
        <title>Non-contiguous finished genome sequence of the opportunistic oral pathogen Prevotella multisaccharivorax type strain (PPPA20).</title>
        <authorList>
            <person name="Pati A."/>
            <person name="Gronow S."/>
            <person name="Lu M."/>
            <person name="Lapidus A."/>
            <person name="Nolan M."/>
            <person name="Lucas S."/>
            <person name="Hammon N."/>
            <person name="Deshpande S."/>
            <person name="Cheng J.F."/>
            <person name="Tapia R."/>
            <person name="Han C."/>
            <person name="Goodwin L."/>
            <person name="Pitluck S."/>
            <person name="Liolios K."/>
            <person name="Pagani I."/>
            <person name="Mavromatis K."/>
            <person name="Mikhailova N."/>
            <person name="Huntemann M."/>
            <person name="Chen A."/>
            <person name="Palaniappan K."/>
            <person name="Land M."/>
            <person name="Hauser L."/>
            <person name="Detter J.C."/>
            <person name="Brambilla E.M."/>
            <person name="Rohde M."/>
            <person name="Goker M."/>
            <person name="Woyke T."/>
            <person name="Bristow J."/>
            <person name="Eisen J.A."/>
            <person name="Markowitz V."/>
            <person name="Hugenholtz P."/>
            <person name="Kyrpides N.C."/>
            <person name="Klenk H.P."/>
            <person name="Ivanova N."/>
        </authorList>
    </citation>
    <scope>NUCLEOTIDE SEQUENCE [LARGE SCALE GENOMIC DNA]</scope>
    <source>
        <strain evidence="2">DSM 17128</strain>
    </source>
</reference>
<dbReference type="eggNOG" id="COG1337">
    <property type="taxonomic scope" value="Bacteria"/>
</dbReference>
<dbReference type="OrthoDB" id="5362408at2"/>
<accession>F8N685</accession>
<gene>
    <name evidence="1" type="ORF">Premu_0696</name>
</gene>
<dbReference type="RefSeq" id="WP_007573132.1">
    <property type="nucleotide sequence ID" value="NZ_BPTS01000001.1"/>
</dbReference>
<dbReference type="EMBL" id="GL945017">
    <property type="protein sequence ID" value="EGN56166.1"/>
    <property type="molecule type" value="Genomic_DNA"/>
</dbReference>
<evidence type="ECO:0000313" key="2">
    <source>
        <dbReference type="Proteomes" id="UP000002772"/>
    </source>
</evidence>
<evidence type="ECO:0000313" key="1">
    <source>
        <dbReference type="EMBL" id="EGN56166.1"/>
    </source>
</evidence>
<protein>
    <recommendedName>
        <fullName evidence="3">CRISPR-associated protein</fullName>
    </recommendedName>
</protein>
<sequence length="754" mass="85518">MSIIKSPFNFVPLSGKVFFPDWAGKISQDIPFSDGLSGTIRLRITADSPIYIRNGHVREDAPDKKTGEFKTKEAEKRYISFSHVDVGGEPRYFIPGTSIKGEVRNLLEIMSFGKMQVDRSAMFARRDLTRNADYPLKNYQREIHCGWLRRNGDAFEVTDNGRPYRMSHKSIDSWTGKELMARNFSAVRGIDLTKNTTLNGKTYDPKTAAYKKALLGQWGLDRLSFSIVKEGKTGDKYVEVDDNGDIQGSIVVTGQPGPWKMPRGSKAGKFYEFVFGYEEQHSPRRLSREMFSHFEFIYRDSTDWNDVKKNIDHQGIPVFFRANGNDIIDFGLTFLYKMPYRHSVQDSLPGMHRDSRPDLAQCIFGYTEADVVKDDSLNSLKGRVQFGNAFADPSTVRMLDTQRLPLGTPKASYLPIYVSQGKAVHGQLPVSYTTPGKNGEPVPHYTYQTYDNSHPTGWKRYYGRDGIVWGEPAPVNSEGKDTQNTPFDPLDTGAVFNGVVTFHNLRPIELGALLCALTFGGHQDCHHQLGLAKPYGYGLCHYETTLAAKKLSNLGGEAITEINGFINSFIQKIADELSLKDVWSNDASIKTLLTMASIPVPDSDGFRYMNMSTDRNKNDFLNAKKEGETLRPSLELLEGEKLNWAECQKARQKEKEREQIDTKDMPIPRLYPNSNRGEWMKAMKEVSESDKKSLTEDQKKYACEVLRYAKEHSKDAFSNKWKVGGEYFKQVKKISIIGKDLATEWFIEINVKNE</sequence>
<keyword evidence="2" id="KW-1185">Reference proteome</keyword>
<dbReference type="Proteomes" id="UP000002772">
    <property type="component" value="Unassembled WGS sequence"/>
</dbReference>
<dbReference type="STRING" id="688246.Premu_0696"/>
<name>F8N685_9BACT</name>
<dbReference type="HOGENOM" id="CLU_019089_0_0_10"/>